<dbReference type="AlphaFoldDB" id="A0A426XPX6"/>
<proteinExistence type="predicted"/>
<evidence type="ECO:0000256" key="1">
    <source>
        <dbReference type="SAM" id="Phobius"/>
    </source>
</evidence>
<keyword evidence="1" id="KW-0812">Transmembrane</keyword>
<keyword evidence="1" id="KW-1133">Transmembrane helix</keyword>
<protein>
    <submittedName>
        <fullName evidence="2">Uncharacterized protein</fullName>
    </submittedName>
</protein>
<evidence type="ECO:0000313" key="3">
    <source>
        <dbReference type="Proteomes" id="UP000287651"/>
    </source>
</evidence>
<dbReference type="PANTHER" id="PTHR31721:SF4">
    <property type="entry name" value="OS06G0710300 PROTEIN"/>
    <property type="match status" value="1"/>
</dbReference>
<reference evidence="2 3" key="1">
    <citation type="journal article" date="2014" name="Agronomy (Basel)">
        <title>A Draft Genome Sequence for Ensete ventricosum, the Drought-Tolerant Tree Against Hunger.</title>
        <authorList>
            <person name="Harrison J."/>
            <person name="Moore K.A."/>
            <person name="Paszkiewicz K."/>
            <person name="Jones T."/>
            <person name="Grant M."/>
            <person name="Ambacheew D."/>
            <person name="Muzemil S."/>
            <person name="Studholme D.J."/>
        </authorList>
    </citation>
    <scope>NUCLEOTIDE SEQUENCE [LARGE SCALE GENOMIC DNA]</scope>
</reference>
<dbReference type="EMBL" id="AMZH03018487">
    <property type="protein sequence ID" value="RRT41556.1"/>
    <property type="molecule type" value="Genomic_DNA"/>
</dbReference>
<accession>A0A426XPX6</accession>
<feature type="transmembrane region" description="Helical" evidence="1">
    <location>
        <begin position="60"/>
        <end position="79"/>
    </location>
</feature>
<dbReference type="InterPro" id="IPR005134">
    <property type="entry name" value="UPF0114"/>
</dbReference>
<name>A0A426XPX6_ENSVE</name>
<comment type="caution">
    <text evidence="2">The sequence shown here is derived from an EMBL/GenBank/DDBJ whole genome shotgun (WGS) entry which is preliminary data.</text>
</comment>
<dbReference type="Pfam" id="PF03350">
    <property type="entry name" value="UPF0114"/>
    <property type="match status" value="1"/>
</dbReference>
<evidence type="ECO:0000313" key="2">
    <source>
        <dbReference type="EMBL" id="RRT41556.1"/>
    </source>
</evidence>
<organism evidence="2 3">
    <name type="scientific">Ensete ventricosum</name>
    <name type="common">Abyssinian banana</name>
    <name type="synonym">Musa ensete</name>
    <dbReference type="NCBI Taxonomy" id="4639"/>
    <lineage>
        <taxon>Eukaryota</taxon>
        <taxon>Viridiplantae</taxon>
        <taxon>Streptophyta</taxon>
        <taxon>Embryophyta</taxon>
        <taxon>Tracheophyta</taxon>
        <taxon>Spermatophyta</taxon>
        <taxon>Magnoliopsida</taxon>
        <taxon>Liliopsida</taxon>
        <taxon>Zingiberales</taxon>
        <taxon>Musaceae</taxon>
        <taxon>Ensete</taxon>
    </lineage>
</organism>
<dbReference type="Proteomes" id="UP000287651">
    <property type="component" value="Unassembled WGS sequence"/>
</dbReference>
<gene>
    <name evidence="2" type="ORF">B296_00052372</name>
</gene>
<dbReference type="PANTHER" id="PTHR31721">
    <property type="entry name" value="OS06G0710300 PROTEIN"/>
    <property type="match status" value="1"/>
</dbReference>
<keyword evidence="1" id="KW-0472">Membrane</keyword>
<sequence length="184" mass="20243">MNASSGAAETTSVSYTTIVPASAAKPGLRRDPVLDSSGDANDMEEKIEKASAFSSLARHIYLIGTAMLVFGMGLYELFISNLDIAKMSSYGSNLLGLFKLLVCPPQVGCKCKLARKLLEPLMRSAIVNKTSVKLGILHEGRRRHLERQPGRGATDRDLQWRKPALMFLKRVWRNSTKAKEGYLG</sequence>